<sequence>RNLESVIYFAHHIITSANEEARKEKIHQIEEETSLKISEQEEWTNGEIEELQAKAKSEENDAVIVEKVNQLRAGFAQKKSEFEEELKVNKAEIKDLKPLKLLGGDQYQEFKKKYGSIFEASIGAEAILEILKKFDVEGSYQELLEEMHSASGQYRKKLSKRLQLLKAFRASGNKPEWVILTVLPVLPPALRPIVQLDGGRFVISDLNDLYRRVINRNNRLRRLIELGAPEVIIRNEKRMLQEAVDALIDNGRRGRAVTTGNNHTLKSLSAMLRGKQGR</sequence>
<gene>
    <name evidence="8" type="ORF">S12H4_31230</name>
</gene>
<dbReference type="GO" id="GO:0003899">
    <property type="term" value="F:DNA-directed RNA polymerase activity"/>
    <property type="evidence" value="ECO:0007669"/>
    <property type="project" value="UniProtKB-EC"/>
</dbReference>
<protein>
    <recommendedName>
        <fullName evidence="1">DNA-directed RNA polymerase</fullName>
        <ecNumber evidence="1">2.7.7.6</ecNumber>
    </recommendedName>
</protein>
<evidence type="ECO:0000256" key="5">
    <source>
        <dbReference type="ARBA" id="ARBA00023163"/>
    </source>
</evidence>
<dbReference type="InterPro" id="IPR045867">
    <property type="entry name" value="DNA-dir_RpoC_beta_prime"/>
</dbReference>
<evidence type="ECO:0000256" key="4">
    <source>
        <dbReference type="ARBA" id="ARBA00022695"/>
    </source>
</evidence>
<dbReference type="PANTHER" id="PTHR19376:SF54">
    <property type="entry name" value="DNA-DIRECTED RNA POLYMERASE SUBUNIT BETA"/>
    <property type="match status" value="1"/>
</dbReference>
<dbReference type="SUPFAM" id="SSF64484">
    <property type="entry name" value="beta and beta-prime subunits of DNA dependent RNA-polymerase"/>
    <property type="match status" value="1"/>
</dbReference>
<evidence type="ECO:0000256" key="3">
    <source>
        <dbReference type="ARBA" id="ARBA00022679"/>
    </source>
</evidence>
<keyword evidence="3" id="KW-0808">Transferase</keyword>
<feature type="non-terminal residue" evidence="8">
    <location>
        <position position="1"/>
    </location>
</feature>
<dbReference type="GO" id="GO:0000428">
    <property type="term" value="C:DNA-directed RNA polymerase complex"/>
    <property type="evidence" value="ECO:0007669"/>
    <property type="project" value="UniProtKB-KW"/>
</dbReference>
<accession>X1U8U6</accession>
<evidence type="ECO:0000259" key="7">
    <source>
        <dbReference type="SMART" id="SM00663"/>
    </source>
</evidence>
<keyword evidence="5" id="KW-0804">Transcription</keyword>
<comment type="catalytic activity">
    <reaction evidence="6">
        <text>RNA(n) + a ribonucleoside 5'-triphosphate = RNA(n+1) + diphosphate</text>
        <dbReference type="Rhea" id="RHEA:21248"/>
        <dbReference type="Rhea" id="RHEA-COMP:14527"/>
        <dbReference type="Rhea" id="RHEA-COMP:17342"/>
        <dbReference type="ChEBI" id="CHEBI:33019"/>
        <dbReference type="ChEBI" id="CHEBI:61557"/>
        <dbReference type="ChEBI" id="CHEBI:140395"/>
        <dbReference type="EC" id="2.7.7.6"/>
    </reaction>
</comment>
<proteinExistence type="predicted"/>
<comment type="caution">
    <text evidence="8">The sequence shown here is derived from an EMBL/GenBank/DDBJ whole genome shotgun (WGS) entry which is preliminary data.</text>
</comment>
<feature type="domain" description="RNA polymerase N-terminal" evidence="7">
    <location>
        <begin position="176"/>
        <end position="278"/>
    </location>
</feature>
<dbReference type="GO" id="GO:0006351">
    <property type="term" value="P:DNA-templated transcription"/>
    <property type="evidence" value="ECO:0007669"/>
    <property type="project" value="InterPro"/>
</dbReference>
<dbReference type="AlphaFoldDB" id="X1U8U6"/>
<dbReference type="EC" id="2.7.7.6" evidence="1"/>
<dbReference type="SMART" id="SM00663">
    <property type="entry name" value="RPOLA_N"/>
    <property type="match status" value="1"/>
</dbReference>
<feature type="non-terminal residue" evidence="8">
    <location>
        <position position="278"/>
    </location>
</feature>
<name>X1U8U6_9ZZZZ</name>
<dbReference type="GO" id="GO:0003677">
    <property type="term" value="F:DNA binding"/>
    <property type="evidence" value="ECO:0007669"/>
    <property type="project" value="InterPro"/>
</dbReference>
<evidence type="ECO:0000256" key="6">
    <source>
        <dbReference type="ARBA" id="ARBA00048552"/>
    </source>
</evidence>
<evidence type="ECO:0000256" key="1">
    <source>
        <dbReference type="ARBA" id="ARBA00012418"/>
    </source>
</evidence>
<keyword evidence="2" id="KW-0240">DNA-directed RNA polymerase</keyword>
<dbReference type="EMBL" id="BARW01018212">
    <property type="protein sequence ID" value="GAI96290.1"/>
    <property type="molecule type" value="Genomic_DNA"/>
</dbReference>
<evidence type="ECO:0000313" key="8">
    <source>
        <dbReference type="EMBL" id="GAI96290.1"/>
    </source>
</evidence>
<keyword evidence="4" id="KW-0548">Nucleotidyltransferase</keyword>
<organism evidence="8">
    <name type="scientific">marine sediment metagenome</name>
    <dbReference type="NCBI Taxonomy" id="412755"/>
    <lineage>
        <taxon>unclassified sequences</taxon>
        <taxon>metagenomes</taxon>
        <taxon>ecological metagenomes</taxon>
    </lineage>
</organism>
<dbReference type="PANTHER" id="PTHR19376">
    <property type="entry name" value="DNA-DIRECTED RNA POLYMERASE"/>
    <property type="match status" value="1"/>
</dbReference>
<dbReference type="InterPro" id="IPR006592">
    <property type="entry name" value="RNA_pol_N"/>
</dbReference>
<dbReference type="Pfam" id="PF04997">
    <property type="entry name" value="RNA_pol_Rpb1_1"/>
    <property type="match status" value="1"/>
</dbReference>
<evidence type="ECO:0000256" key="2">
    <source>
        <dbReference type="ARBA" id="ARBA00022478"/>
    </source>
</evidence>
<dbReference type="InterPro" id="IPR007080">
    <property type="entry name" value="RNA_pol_Rpb1_1"/>
</dbReference>
<reference evidence="8" key="1">
    <citation type="journal article" date="2014" name="Front. Microbiol.">
        <title>High frequency of phylogenetically diverse reductive dehalogenase-homologous genes in deep subseafloor sedimentary metagenomes.</title>
        <authorList>
            <person name="Kawai M."/>
            <person name="Futagami T."/>
            <person name="Toyoda A."/>
            <person name="Takaki Y."/>
            <person name="Nishi S."/>
            <person name="Hori S."/>
            <person name="Arai W."/>
            <person name="Tsubouchi T."/>
            <person name="Morono Y."/>
            <person name="Uchiyama I."/>
            <person name="Ito T."/>
            <person name="Fujiyama A."/>
            <person name="Inagaki F."/>
            <person name="Takami H."/>
        </authorList>
    </citation>
    <scope>NUCLEOTIDE SEQUENCE</scope>
    <source>
        <strain evidence="8">Expedition CK06-06</strain>
    </source>
</reference>